<organism evidence="1 2">
    <name type="scientific">Smittium culicis</name>
    <dbReference type="NCBI Taxonomy" id="133412"/>
    <lineage>
        <taxon>Eukaryota</taxon>
        <taxon>Fungi</taxon>
        <taxon>Fungi incertae sedis</taxon>
        <taxon>Zoopagomycota</taxon>
        <taxon>Kickxellomycotina</taxon>
        <taxon>Harpellomycetes</taxon>
        <taxon>Harpellales</taxon>
        <taxon>Legeriomycetaceae</taxon>
        <taxon>Smittium</taxon>
    </lineage>
</organism>
<name>A0A1R1X0D5_9FUNG</name>
<dbReference type="Proteomes" id="UP000187429">
    <property type="component" value="Unassembled WGS sequence"/>
</dbReference>
<evidence type="ECO:0000313" key="2">
    <source>
        <dbReference type="Proteomes" id="UP000187429"/>
    </source>
</evidence>
<protein>
    <submittedName>
        <fullName evidence="1">Uncharacterized protein</fullName>
    </submittedName>
</protein>
<reference evidence="2" key="1">
    <citation type="submission" date="2017-01" db="EMBL/GenBank/DDBJ databases">
        <authorList>
            <person name="Wang Y."/>
            <person name="White M."/>
            <person name="Kvist S."/>
            <person name="Moncalvo J.-M."/>
        </authorList>
    </citation>
    <scope>NUCLEOTIDE SEQUENCE [LARGE SCALE GENOMIC DNA]</scope>
    <source>
        <strain evidence="2">ID-206-W2</strain>
    </source>
</reference>
<proteinExistence type="predicted"/>
<comment type="caution">
    <text evidence="1">The sequence shown here is derived from an EMBL/GenBank/DDBJ whole genome shotgun (WGS) entry which is preliminary data.</text>
</comment>
<keyword evidence="2" id="KW-1185">Reference proteome</keyword>
<sequence>MMAQKDTTYISVSQKKSKFPLFGLPVYTELIEANTSIVEDFFRTPLSEEEIKEILLPQSLNGSSKTYTRKWNSLESCKNCLNLALSRSWTRKSSRSRIYKMTREAPQYPQALYRAPTVWYAKQYQQQNCSGENHGSCATTPHNLKTTPLSQFFYAGEVAAGEGNFNRSHRLRTPADILGLRRWVQKT</sequence>
<dbReference type="EMBL" id="LSSM01007481">
    <property type="protein sequence ID" value="OMJ08103.1"/>
    <property type="molecule type" value="Genomic_DNA"/>
</dbReference>
<dbReference type="AlphaFoldDB" id="A0A1R1X0D5"/>
<evidence type="ECO:0000313" key="1">
    <source>
        <dbReference type="EMBL" id="OMJ08103.1"/>
    </source>
</evidence>
<accession>A0A1R1X0D5</accession>
<gene>
    <name evidence="1" type="ORF">AYI69_g11198</name>
</gene>
<dbReference type="OrthoDB" id="5545891at2759"/>